<dbReference type="RefSeq" id="WP_041494790.1">
    <property type="nucleotide sequence ID" value="NZ_AP014548.1"/>
</dbReference>
<protein>
    <submittedName>
        <fullName evidence="2">Rhodanese-like domain protein</fullName>
    </submittedName>
</protein>
<keyword evidence="3" id="KW-1185">Reference proteome</keyword>
<dbReference type="Proteomes" id="UP000031760">
    <property type="component" value="Chromosome"/>
</dbReference>
<dbReference type="InterPro" id="IPR036761">
    <property type="entry name" value="TTHA0802/YceI-like_sf"/>
</dbReference>
<proteinExistence type="predicted"/>
<dbReference type="KEGG" id="nmf:NMS_0012"/>
<name>W8VZ62_9FLAO</name>
<dbReference type="PANTHER" id="PTHR34406">
    <property type="entry name" value="PROTEIN YCEI"/>
    <property type="match status" value="1"/>
</dbReference>
<dbReference type="SMART" id="SM00867">
    <property type="entry name" value="YceI"/>
    <property type="match status" value="1"/>
</dbReference>
<sequence>MTRTFLKMTSLAAVIAIAVSCKDNQNEVDATDAETEAMASEAAVTYNVDTEASTINWVGSKPTADHTGTIALSDGSVMVNGETVEGGEFTVDMTSIKVTDLEGESAMSLKSHLEGTAEGKQTDFFNTPEYPTAKFVVTGLNGNTLEGNLTLKDVTKNVSFPVTVSYDGDKMMLTSEEFTIDRTDWGIKYGSSNFTDIVADKAISDDIKLKVNLVATK</sequence>
<dbReference type="OrthoDB" id="951410at2"/>
<reference evidence="2 3" key="1">
    <citation type="journal article" date="2014" name="Proc. Natl. Acad. Sci. U.S.A.">
        <title>Functional characterization of flavobacteria rhodopsins reveals a unique class of light-driven chloride pump in bacteria.</title>
        <authorList>
            <person name="Yoshizawa S."/>
            <person name="Kumagai Y."/>
            <person name="Kim H."/>
            <person name="Ogura Y."/>
            <person name="Hayashi T."/>
            <person name="Iwasaki W."/>
            <person name="DeLong E.F."/>
            <person name="Kogure K."/>
        </authorList>
    </citation>
    <scope>NUCLEOTIDE SEQUENCE [LARGE SCALE GENOMIC DNA]</scope>
    <source>
        <strain evidence="2 3">S1-08</strain>
    </source>
</reference>
<feature type="domain" description="Lipid/polyisoprenoid-binding YceI-like" evidence="1">
    <location>
        <begin position="45"/>
        <end position="216"/>
    </location>
</feature>
<dbReference type="PROSITE" id="PS51257">
    <property type="entry name" value="PROKAR_LIPOPROTEIN"/>
    <property type="match status" value="1"/>
</dbReference>
<dbReference type="Gene3D" id="2.40.128.110">
    <property type="entry name" value="Lipid/polyisoprenoid-binding, YceI-like"/>
    <property type="match status" value="1"/>
</dbReference>
<dbReference type="AlphaFoldDB" id="W8VZ62"/>
<evidence type="ECO:0000259" key="1">
    <source>
        <dbReference type="SMART" id="SM00867"/>
    </source>
</evidence>
<dbReference type="PANTHER" id="PTHR34406:SF1">
    <property type="entry name" value="PROTEIN YCEI"/>
    <property type="match status" value="1"/>
</dbReference>
<dbReference type="EMBL" id="AP014548">
    <property type="protein sequence ID" value="BAO54021.1"/>
    <property type="molecule type" value="Genomic_DNA"/>
</dbReference>
<evidence type="ECO:0000313" key="2">
    <source>
        <dbReference type="EMBL" id="BAO54021.1"/>
    </source>
</evidence>
<organism evidence="2 3">
    <name type="scientific">Nonlabens marinus S1-08</name>
    <dbReference type="NCBI Taxonomy" id="1454201"/>
    <lineage>
        <taxon>Bacteria</taxon>
        <taxon>Pseudomonadati</taxon>
        <taxon>Bacteroidota</taxon>
        <taxon>Flavobacteriia</taxon>
        <taxon>Flavobacteriales</taxon>
        <taxon>Flavobacteriaceae</taxon>
        <taxon>Nonlabens</taxon>
    </lineage>
</organism>
<dbReference type="SUPFAM" id="SSF101874">
    <property type="entry name" value="YceI-like"/>
    <property type="match status" value="1"/>
</dbReference>
<accession>W8VZ62</accession>
<dbReference type="HOGENOM" id="CLU_071003_2_2_10"/>
<evidence type="ECO:0000313" key="3">
    <source>
        <dbReference type="Proteomes" id="UP000031760"/>
    </source>
</evidence>
<dbReference type="STRING" id="1454201.NMS_0012"/>
<dbReference type="InterPro" id="IPR007372">
    <property type="entry name" value="Lipid/polyisoprenoid-bd_YceI"/>
</dbReference>
<gene>
    <name evidence="2" type="ORF">NMS_0012</name>
</gene>
<dbReference type="Pfam" id="PF04264">
    <property type="entry name" value="YceI"/>
    <property type="match status" value="1"/>
</dbReference>